<reference evidence="2 3" key="1">
    <citation type="journal article" date="2012" name="Eukaryot. Cell">
        <title>Draft genome sequence of CBS 2479, the standard type strain of Trichosporon asahii.</title>
        <authorList>
            <person name="Yang R.Y."/>
            <person name="Li H.T."/>
            <person name="Zhu H."/>
            <person name="Zhou G.P."/>
            <person name="Wang M."/>
            <person name="Wang L."/>
        </authorList>
    </citation>
    <scope>NUCLEOTIDE SEQUENCE [LARGE SCALE GENOMIC DNA]</scope>
    <source>
        <strain evidence="3">ATCC 90039 / CBS 2479 / JCM 2466 / KCTC 7840 / NCYC 2677 / UAMH 7654</strain>
    </source>
</reference>
<feature type="compositionally biased region" description="Low complexity" evidence="1">
    <location>
        <begin position="628"/>
        <end position="642"/>
    </location>
</feature>
<proteinExistence type="predicted"/>
<dbReference type="VEuPathDB" id="FungiDB:A1Q1_07933"/>
<gene>
    <name evidence="2" type="ORF">A1Q1_07933</name>
</gene>
<evidence type="ECO:0000313" key="2">
    <source>
        <dbReference type="EMBL" id="EJT50898.1"/>
    </source>
</evidence>
<protein>
    <submittedName>
        <fullName evidence="2">Uncharacterized protein</fullName>
    </submittedName>
</protein>
<evidence type="ECO:0000256" key="1">
    <source>
        <dbReference type="SAM" id="MobiDB-lite"/>
    </source>
</evidence>
<dbReference type="KEGG" id="tasa:A1Q1_07933"/>
<sequence length="675" mass="71306">MLLDRIDGDELAARGVLERGLPGLGNRRGHGEVALVQAAHRHGLVAALAVEAAEDEPARGHPPKVRAAAGLLRDRALEVGVLEQPGGRRVHVAAQAAQVLVGAERALLAPAHGEAGLGVVLVAVLVHDLEGHRDEAELAQPAGAHEVADVVLGLELAVAHRAPVGRVVALALDDLVRREGPHLKGAQHLGPGGLAEQGRDEEPERLLLAAESSELEVPEVEMAGVVERVDCREAEDDALVLRAHQRGGRVQVLEPELLRHRDRGVQRGADAGERLVREQQEAAGVARAHDDERAGPVAAAQLLALAPEGLLDHAPVGREGRVAEVRLHHLQVAVAVRPASREQAAQQEQRVGPVAGEGDALADPLEQLLERPGEVDVDVDPAVLAGEVRDLARRAFDRDAVVVGPGAVADGDERREAREPEDTAVAAVHRVALVGGGDDEHVLVALDRVGRVLDDDDAQVRAHRVAEEGGGEHGGSILVGGPVAHRFAVLAEVPYRQHRTMDDAKNDAILKNAGLAGIQPEHTVPPHVKQFGTVLAPAEFDEACAVPCPLAVENGVPTTLFANFAPRYIWTLPDSDCLLVAPSAITNSSLCVLHLRVCGPLYTEETPAIAEPPRAAPDAPAQLARRRAAVLPLPRGNQPAQGARRRGRPPRVAPRGPCAAGRPAESQRRAPRRPA</sequence>
<dbReference type="Proteomes" id="UP000002748">
    <property type="component" value="Unassembled WGS sequence"/>
</dbReference>
<evidence type="ECO:0000313" key="3">
    <source>
        <dbReference type="Proteomes" id="UP000002748"/>
    </source>
</evidence>
<feature type="region of interest" description="Disordered" evidence="1">
    <location>
        <begin position="628"/>
        <end position="675"/>
    </location>
</feature>
<dbReference type="EMBL" id="ALBS01000082">
    <property type="protein sequence ID" value="EJT50898.1"/>
    <property type="molecule type" value="Genomic_DNA"/>
</dbReference>
<organism evidence="2 3">
    <name type="scientific">Trichosporon asahii var. asahii (strain ATCC 90039 / CBS 2479 / JCM 2466 / KCTC 7840 / NBRC 103889/ NCYC 2677 / UAMH 7654)</name>
    <name type="common">Yeast</name>
    <dbReference type="NCBI Taxonomy" id="1186058"/>
    <lineage>
        <taxon>Eukaryota</taxon>
        <taxon>Fungi</taxon>
        <taxon>Dikarya</taxon>
        <taxon>Basidiomycota</taxon>
        <taxon>Agaricomycotina</taxon>
        <taxon>Tremellomycetes</taxon>
        <taxon>Trichosporonales</taxon>
        <taxon>Trichosporonaceae</taxon>
        <taxon>Trichosporon</taxon>
    </lineage>
</organism>
<feature type="compositionally biased region" description="Low complexity" evidence="1">
    <location>
        <begin position="653"/>
        <end position="664"/>
    </location>
</feature>
<dbReference type="GeneID" id="25991445"/>
<accession>J5R644</accession>
<name>J5R644_TRIAS</name>
<dbReference type="AlphaFoldDB" id="J5R644"/>
<dbReference type="RefSeq" id="XP_014182392.1">
    <property type="nucleotide sequence ID" value="XM_014326917.1"/>
</dbReference>
<dbReference type="HOGENOM" id="CLU_407213_0_0_1"/>
<comment type="caution">
    <text evidence="2">The sequence shown here is derived from an EMBL/GenBank/DDBJ whole genome shotgun (WGS) entry which is preliminary data.</text>
</comment>
<feature type="region of interest" description="Disordered" evidence="1">
    <location>
        <begin position="182"/>
        <end position="201"/>
    </location>
</feature>